<feature type="compositionally biased region" description="Polar residues" evidence="1">
    <location>
        <begin position="948"/>
        <end position="964"/>
    </location>
</feature>
<dbReference type="GO" id="GO:0006874">
    <property type="term" value="P:intracellular calcium ion homeostasis"/>
    <property type="evidence" value="ECO:0007669"/>
    <property type="project" value="TreeGrafter"/>
</dbReference>
<keyword evidence="2" id="KW-1133">Transmembrane helix</keyword>
<gene>
    <name evidence="5" type="ORF">RDB_LOCUS93246</name>
</gene>
<sequence>MSNLGKQPAVEQYHSIDLENPGDIPTHSPPTSHMQYQPMPDPISDSYSVHSTVPLNTGYKMDTIPPMPEPSAARIVEPSPSYLPRYPPNRQDSYADSNHSAGASAAGTGPGGFVRLKDRENEKSTRPHHPRNQSWDFLSGITKDIDGFDTRNASQAHLQFAEGDIPKNRLVRFYTYLLNLSIVTRWFLYIVPVVGLLWIPGILQITTFHTAHIWGVYLKWWSIWFTVCWVGWWAALAVAMAMPVVLRNTLGVVAVGLRRYIEWLTALQRYIAFFAWTLAQWIAFTQLIVQNQPDLDPNDPGAVARQADNAGNLQLIQKILFGLMLCAAILLGEKFAIQWIAYKFHERSYAERIAAQKIQTGCLTTLYKYSSEIPGRSDTLKDSQAAAPSVINPKKLLRGVIKGVKGVASHTTTALGNVASEIAGSSVLQPNSPAAMVATALSSANKTRLLARRIFYSFVQPGANTLVITDIAQYFPDHEMTEIAFGMFDKDGNHDATRDEVEIACLEVHRERLALANSMRDIDSAVGRLDNILMSFYFIIAALVIAVTLEAKLTTLLTGAGSLVLGLSWLIGASASEVLTSVIFLFIKHPYDVGDRVDIDKGSYIVKEMRLLSTVFIDVTRGCLVQAPNAGLSTQFISNIQRSGPMSETFVFDVAYDTEFEQIEALRSRMLAFVQSHRRDYQPTFDIVVSGIVFSHALGGLAVLLTFLEDIPGQEKMTLKADILYKSNWQQGALKTKRRNKWMCALKTAMAELKVYGPTGDPSAKPGPTKYTQVPWEEVKEMERTEMPLPDLSTNEPRIPRGEWSFTDQDAMILDRRQDVFDEADDYSFMPTAQTRSGQDLRQRRMTRGVGETGEAIEMSRSRASMPRARQRSGSLLFTSDPLHNNKHLPLDSLIMHRRKSQVSVELLHAPLSKRDDNKVPTSIRVDRKPPKARPSLMMVSVEIPVKGSSSSKLKNKVQDQNVEPTPENEDRTLKRKRSISDPTNNSIVDTKKKGPERGQSNKKTSVQNKPAEVVVPLPQPRWISISTDVSYDEIMQRMQLREFLARFQPLTKLAQVHLDTLSRISIPTRQYIPRVTLKAVLLALVDLVGADAPPKLRQGCQTALRHIRNAKGDLAITWDALSELRETCYSELPNPDHPPITDSGVVDDEIEDENEDQGRVTRQASRLSRASQPSPPPKDDSFSYQLVCGGQFLPILVFLAELALQTPSVRADVDYGMRSLSVAAHKTHTTKLAEEKSRWNDQRQKFASVLTALQSTRSQEKEAANAQGTRTRGSPTAAKIKDIKSKRKAADADHQRILRKLSISYNLELRACAGRGIYLGSDQSGRQYFALALAPKSTRNENRWDYWSTFISCWGPEADGMDCRWYGFDDPSEIRLLASVLEHGIGRGPSLVKDKDPLIKSLLSYAEFLDDRITIED</sequence>
<feature type="region of interest" description="Disordered" evidence="1">
    <location>
        <begin position="1152"/>
        <end position="1183"/>
    </location>
</feature>
<feature type="region of interest" description="Disordered" evidence="1">
    <location>
        <begin position="1"/>
        <end position="40"/>
    </location>
</feature>
<keyword evidence="2" id="KW-0472">Membrane</keyword>
<dbReference type="Pfam" id="PF25886">
    <property type="entry name" value="Msy1"/>
    <property type="match status" value="1"/>
</dbReference>
<feature type="region of interest" description="Disordered" evidence="1">
    <location>
        <begin position="60"/>
        <end position="116"/>
    </location>
</feature>
<dbReference type="PANTHER" id="PTHR31323">
    <property type="entry name" value="MECHANOSENSITIVE ION CHANNEL PROTEIN MSY2"/>
    <property type="match status" value="1"/>
</dbReference>
<feature type="transmembrane region" description="Helical" evidence="2">
    <location>
        <begin position="569"/>
        <end position="587"/>
    </location>
</feature>
<evidence type="ECO:0000313" key="5">
    <source>
        <dbReference type="EMBL" id="CAE6454034.1"/>
    </source>
</evidence>
<name>A0A8H3BC06_9AGAM</name>
<feature type="compositionally biased region" description="Low complexity" evidence="1">
    <location>
        <begin position="95"/>
        <end position="107"/>
    </location>
</feature>
<feature type="transmembrane region" description="Helical" evidence="2">
    <location>
        <begin position="687"/>
        <end position="708"/>
    </location>
</feature>
<evidence type="ECO:0000256" key="2">
    <source>
        <dbReference type="SAM" id="Phobius"/>
    </source>
</evidence>
<feature type="transmembrane region" description="Helical" evidence="2">
    <location>
        <begin position="223"/>
        <end position="246"/>
    </location>
</feature>
<proteinExistence type="predicted"/>
<reference evidence="5" key="1">
    <citation type="submission" date="2021-01" db="EMBL/GenBank/DDBJ databases">
        <authorList>
            <person name="Kaushik A."/>
        </authorList>
    </citation>
    <scope>NUCLEOTIDE SEQUENCE</scope>
    <source>
        <strain evidence="5">AG1-1A</strain>
    </source>
</reference>
<feature type="domain" description="Mechanosensitive ion channel protein Msy1/2-like transmembrane" evidence="4">
    <location>
        <begin position="171"/>
        <end position="344"/>
    </location>
</feature>
<feature type="region of interest" description="Disordered" evidence="1">
    <location>
        <begin position="1258"/>
        <end position="1288"/>
    </location>
</feature>
<dbReference type="EMBL" id="CAJMWR010003062">
    <property type="protein sequence ID" value="CAE6454034.1"/>
    <property type="molecule type" value="Genomic_DNA"/>
</dbReference>
<dbReference type="GO" id="GO:0016020">
    <property type="term" value="C:membrane"/>
    <property type="evidence" value="ECO:0007669"/>
    <property type="project" value="InterPro"/>
</dbReference>
<evidence type="ECO:0000259" key="4">
    <source>
        <dbReference type="Pfam" id="PF25886"/>
    </source>
</evidence>
<feature type="domain" description="Mechanosensitive ion channel MscS" evidence="3">
    <location>
        <begin position="577"/>
        <end position="642"/>
    </location>
</feature>
<protein>
    <recommendedName>
        <fullName evidence="7">Mechanosensitive ion channel protein</fullName>
    </recommendedName>
</protein>
<accession>A0A8H3BC06</accession>
<dbReference type="Proteomes" id="UP000663840">
    <property type="component" value="Unassembled WGS sequence"/>
</dbReference>
<evidence type="ECO:0008006" key="7">
    <source>
        <dbReference type="Google" id="ProtNLM"/>
    </source>
</evidence>
<organism evidence="5 6">
    <name type="scientific">Rhizoctonia solani</name>
    <dbReference type="NCBI Taxonomy" id="456999"/>
    <lineage>
        <taxon>Eukaryota</taxon>
        <taxon>Fungi</taxon>
        <taxon>Dikarya</taxon>
        <taxon>Basidiomycota</taxon>
        <taxon>Agaricomycotina</taxon>
        <taxon>Agaricomycetes</taxon>
        <taxon>Cantharellales</taxon>
        <taxon>Ceratobasidiaceae</taxon>
        <taxon>Rhizoctonia</taxon>
    </lineage>
</organism>
<feature type="transmembrane region" description="Helical" evidence="2">
    <location>
        <begin position="319"/>
        <end position="342"/>
    </location>
</feature>
<feature type="transmembrane region" description="Helical" evidence="2">
    <location>
        <begin position="529"/>
        <end position="549"/>
    </location>
</feature>
<evidence type="ECO:0000259" key="3">
    <source>
        <dbReference type="Pfam" id="PF00924"/>
    </source>
</evidence>
<feature type="region of interest" description="Disordered" evidence="1">
    <location>
        <begin position="908"/>
        <end position="1012"/>
    </location>
</feature>
<feature type="compositionally biased region" description="Polar residues" evidence="1">
    <location>
        <begin position="1161"/>
        <end position="1173"/>
    </location>
</feature>
<feature type="compositionally biased region" description="Basic and acidic residues" evidence="1">
    <location>
        <begin position="913"/>
        <end position="930"/>
    </location>
</feature>
<feature type="transmembrane region" description="Helical" evidence="2">
    <location>
        <begin position="176"/>
        <end position="203"/>
    </location>
</feature>
<dbReference type="GO" id="GO:0005262">
    <property type="term" value="F:calcium channel activity"/>
    <property type="evidence" value="ECO:0007669"/>
    <property type="project" value="TreeGrafter"/>
</dbReference>
<dbReference type="Pfam" id="PF00924">
    <property type="entry name" value="MS_channel_2nd"/>
    <property type="match status" value="1"/>
</dbReference>
<dbReference type="SUPFAM" id="SSF50182">
    <property type="entry name" value="Sm-like ribonucleoproteins"/>
    <property type="match status" value="1"/>
</dbReference>
<dbReference type="InterPro" id="IPR010920">
    <property type="entry name" value="LSM_dom_sf"/>
</dbReference>
<dbReference type="InterPro" id="IPR006685">
    <property type="entry name" value="MscS_channel_2nd"/>
</dbReference>
<keyword evidence="2" id="KW-0812">Transmembrane</keyword>
<evidence type="ECO:0000313" key="6">
    <source>
        <dbReference type="Proteomes" id="UP000663840"/>
    </source>
</evidence>
<comment type="caution">
    <text evidence="5">The sequence shown here is derived from an EMBL/GenBank/DDBJ whole genome shotgun (WGS) entry which is preliminary data.</text>
</comment>
<feature type="transmembrane region" description="Helical" evidence="2">
    <location>
        <begin position="267"/>
        <end position="289"/>
    </location>
</feature>
<dbReference type="InterPro" id="IPR058650">
    <property type="entry name" value="Msy1/2-like"/>
</dbReference>
<dbReference type="PANTHER" id="PTHR31323:SF15">
    <property type="entry name" value="MECHANOSENSITIVE ION CHANNEL PROTEIN MSY1"/>
    <property type="match status" value="1"/>
</dbReference>
<evidence type="ECO:0000256" key="1">
    <source>
        <dbReference type="SAM" id="MobiDB-lite"/>
    </source>
</evidence>